<evidence type="ECO:0000313" key="7">
    <source>
        <dbReference type="EMBL" id="QJH95926.1"/>
    </source>
</evidence>
<dbReference type="Pfam" id="PF13604">
    <property type="entry name" value="AAA_30"/>
    <property type="match status" value="1"/>
</dbReference>
<dbReference type="SUPFAM" id="SSF52540">
    <property type="entry name" value="P-loop containing nucleoside triphosphate hydrolases"/>
    <property type="match status" value="1"/>
</dbReference>
<sequence>MEALTIKEVKLDQRQQDAIKLSTDLSHRLAAVSGPAGSGKTTIIRLVHEALTKRGISVALAAPTGKAARRIKEATGINAVTVHKLLEYGRPGERDAETGKPLDPSIPSRSRSNPLDYKVVIVDEYAMLSYELHNNLMAALPSGGCVRAFGDVYQLPPIEPYTVYDSTKPVEPTPFEKLLKRPGDSVLLETVYRQGEGSEILMAADKIRHGHTPPVNVDLGEWFVKLTDQPIDLLKRFVMGSKKVGIDFGSIDNQIITPSKKSWVGTKQLNTILRELLNPTPEQEIILPRYDWDKDTVYVGLGDKVVCTENSYDLRDYFERYTEFDQDMRPYPGAYIPCPDNKQMLNGETGVVTQIYPDGAIDIDFGDRIVELPRVYNEYWAKRDTIIEVSPLRQIDLAYALTTHKCQGSEYDSIVYVLNKSTNYSQGRQNFYTAVTRAKKRVFVISDQLSFRKSVFTLKR</sequence>
<dbReference type="Gene3D" id="2.30.30.940">
    <property type="match status" value="1"/>
</dbReference>
<dbReference type="InterPro" id="IPR027785">
    <property type="entry name" value="UvrD-like_helicase_C"/>
</dbReference>
<dbReference type="InterPro" id="IPR003593">
    <property type="entry name" value="AAA+_ATPase"/>
</dbReference>
<reference evidence="5" key="1">
    <citation type="submission" date="2020-03" db="EMBL/GenBank/DDBJ databases">
        <title>The deep terrestrial virosphere.</title>
        <authorList>
            <person name="Holmfeldt K."/>
            <person name="Nilsson E."/>
            <person name="Simone D."/>
            <person name="Lopez-Fernandez M."/>
            <person name="Wu X."/>
            <person name="de Brujin I."/>
            <person name="Lundin D."/>
            <person name="Andersson A."/>
            <person name="Bertilsson S."/>
            <person name="Dopson M."/>
        </authorList>
    </citation>
    <scope>NUCLEOTIDE SEQUENCE</scope>
    <source>
        <strain evidence="8">MM415A00133</strain>
        <strain evidence="6">MM415B00206</strain>
        <strain evidence="5">TM448A00125</strain>
        <strain evidence="7">TM448B00551</strain>
    </source>
</reference>
<dbReference type="CDD" id="cd18809">
    <property type="entry name" value="SF1_C_RecD"/>
    <property type="match status" value="1"/>
</dbReference>
<dbReference type="SMART" id="SM00382">
    <property type="entry name" value="AAA"/>
    <property type="match status" value="1"/>
</dbReference>
<dbReference type="AlphaFoldDB" id="A0A6H1ZB02"/>
<evidence type="ECO:0000259" key="4">
    <source>
        <dbReference type="SMART" id="SM00382"/>
    </source>
</evidence>
<dbReference type="PANTHER" id="PTHR43788:SF6">
    <property type="entry name" value="DNA HELICASE B"/>
    <property type="match status" value="1"/>
</dbReference>
<dbReference type="Gene3D" id="3.40.50.300">
    <property type="entry name" value="P-loop containing nucleotide triphosphate hydrolases"/>
    <property type="match status" value="2"/>
</dbReference>
<evidence type="ECO:0000313" key="6">
    <source>
        <dbReference type="EMBL" id="QJA67539.1"/>
    </source>
</evidence>
<dbReference type="InterPro" id="IPR050534">
    <property type="entry name" value="Coronavir_polyprotein_1ab"/>
</dbReference>
<evidence type="ECO:0000256" key="2">
    <source>
        <dbReference type="ARBA" id="ARBA00022840"/>
    </source>
</evidence>
<protein>
    <submittedName>
        <fullName evidence="5">Putative ATPase domain containing protein</fullName>
    </submittedName>
</protein>
<evidence type="ECO:0000256" key="3">
    <source>
        <dbReference type="SAM" id="MobiDB-lite"/>
    </source>
</evidence>
<dbReference type="PANTHER" id="PTHR43788">
    <property type="entry name" value="DNA2/NAM7 HELICASE FAMILY MEMBER"/>
    <property type="match status" value="1"/>
</dbReference>
<evidence type="ECO:0000313" key="5">
    <source>
        <dbReference type="EMBL" id="QJA44642.1"/>
    </source>
</evidence>
<dbReference type="EMBL" id="MT141572">
    <property type="protein sequence ID" value="QJA67539.1"/>
    <property type="molecule type" value="Genomic_DNA"/>
</dbReference>
<dbReference type="InterPro" id="IPR027417">
    <property type="entry name" value="P-loop_NTPase"/>
</dbReference>
<dbReference type="Pfam" id="PF13538">
    <property type="entry name" value="UvrD_C_2"/>
    <property type="match status" value="1"/>
</dbReference>
<dbReference type="GO" id="GO:0003678">
    <property type="term" value="F:DNA helicase activity"/>
    <property type="evidence" value="ECO:0007669"/>
    <property type="project" value="UniProtKB-ARBA"/>
</dbReference>
<dbReference type="GO" id="GO:0005524">
    <property type="term" value="F:ATP binding"/>
    <property type="evidence" value="ECO:0007669"/>
    <property type="project" value="UniProtKB-KW"/>
</dbReference>
<proteinExistence type="predicted"/>
<evidence type="ECO:0000256" key="1">
    <source>
        <dbReference type="ARBA" id="ARBA00022741"/>
    </source>
</evidence>
<feature type="region of interest" description="Disordered" evidence="3">
    <location>
        <begin position="90"/>
        <end position="110"/>
    </location>
</feature>
<gene>
    <name evidence="8" type="ORF">MM415A00133_0035</name>
    <name evidence="6" type="ORF">MM415B00206_0056</name>
    <name evidence="5" type="ORF">TM448A00125_0038</name>
    <name evidence="7" type="ORF">TM448B00551_0024</name>
</gene>
<accession>A0A6H1ZB02</accession>
<keyword evidence="2" id="KW-0067">ATP-binding</keyword>
<feature type="domain" description="AAA+ ATPase" evidence="4">
    <location>
        <begin position="26"/>
        <end position="291"/>
    </location>
</feature>
<dbReference type="EMBL" id="MT144633">
    <property type="protein sequence ID" value="QJH95926.1"/>
    <property type="molecule type" value="Genomic_DNA"/>
</dbReference>
<name>A0A6H1ZB02_9ZZZZ</name>
<dbReference type="CDD" id="cd17933">
    <property type="entry name" value="DEXSc_RecD-like"/>
    <property type="match status" value="1"/>
</dbReference>
<dbReference type="EMBL" id="MT145194">
    <property type="protein sequence ID" value="QJI05092.1"/>
    <property type="molecule type" value="Genomic_DNA"/>
</dbReference>
<feature type="compositionally biased region" description="Basic and acidic residues" evidence="3">
    <location>
        <begin position="90"/>
        <end position="100"/>
    </location>
</feature>
<organism evidence="5">
    <name type="scientific">viral metagenome</name>
    <dbReference type="NCBI Taxonomy" id="1070528"/>
    <lineage>
        <taxon>unclassified sequences</taxon>
        <taxon>metagenomes</taxon>
        <taxon>organismal metagenomes</taxon>
    </lineage>
</organism>
<evidence type="ECO:0000313" key="8">
    <source>
        <dbReference type="EMBL" id="QJI05092.1"/>
    </source>
</evidence>
<dbReference type="EMBL" id="MT143978">
    <property type="protein sequence ID" value="QJA44642.1"/>
    <property type="molecule type" value="Genomic_DNA"/>
</dbReference>
<keyword evidence="1" id="KW-0547">Nucleotide-binding</keyword>